<sequence length="620" mass="68916">MSGQKPVDEGYAADFTNIDKEKVVVSMTLVKEVGKSSVDTATAEHQHMVHQQVAKAQHGQYTNAVQPVGFAYSNPILPTGSLQGFQAHHLVQSTNGPVRMASTTPIVQLPGKQSHQAFPVIWSTGGVLAGSSGYTKNHLSYQLTRQTLANNAYALHGGHVVIVEVRAVHMPVGKMKAQLIGDILQAVDNVPVHIGAVELKHLLYEHLLSIWNAYMDKYPLAIDDIIMRTKDWVEIKPLNPDQDVISHQFFKSGKGGLTFKSGHCTIFFHIPNVIYQQYLDNVERKEMERVQEVSWPDLAVQVRAEHGQGSGTVASSFDVNTVSSTSASPPPKRMRVNTELETSPTISRQLGNALRSQKPPTLRAARCLFETKSINVTTYLVVHCMLEELLQSHQEDFDHKQYLGPARDMTLQLDFSPSKQKKGGFKLAMFGTTSQDIFGAGFKVCAKQTFYAKKATINSTNQDPIEITQNIPHNGVTQVRNLMMEIACLSWARVLLNLVYKFVDKGIALHGLPPFPIPPMRFVEAALAVEHVTTENSEAQAFLLEEVIGGNNGHFRKYLSNASATPGFFIDKDDKERAEFLAFSQHVQYFKTKKLAFVADYQGASGHYKSLPYYLNSERH</sequence>
<organism evidence="1 2">
    <name type="scientific">Russula earlei</name>
    <dbReference type="NCBI Taxonomy" id="71964"/>
    <lineage>
        <taxon>Eukaryota</taxon>
        <taxon>Fungi</taxon>
        <taxon>Dikarya</taxon>
        <taxon>Basidiomycota</taxon>
        <taxon>Agaricomycotina</taxon>
        <taxon>Agaricomycetes</taxon>
        <taxon>Russulales</taxon>
        <taxon>Russulaceae</taxon>
        <taxon>Russula</taxon>
    </lineage>
</organism>
<protein>
    <submittedName>
        <fullName evidence="1">Uncharacterized protein</fullName>
    </submittedName>
</protein>
<keyword evidence="2" id="KW-1185">Reference proteome</keyword>
<comment type="caution">
    <text evidence="1">The sequence shown here is derived from an EMBL/GenBank/DDBJ whole genome shotgun (WGS) entry which is preliminary data.</text>
</comment>
<accession>A0ACC0TXQ0</accession>
<evidence type="ECO:0000313" key="2">
    <source>
        <dbReference type="Proteomes" id="UP001207468"/>
    </source>
</evidence>
<dbReference type="Proteomes" id="UP001207468">
    <property type="component" value="Unassembled WGS sequence"/>
</dbReference>
<dbReference type="EMBL" id="JAGFNK010000325">
    <property type="protein sequence ID" value="KAI9452826.1"/>
    <property type="molecule type" value="Genomic_DNA"/>
</dbReference>
<gene>
    <name evidence="1" type="ORF">F5148DRAFT_1289442</name>
</gene>
<name>A0ACC0TXQ0_9AGAM</name>
<evidence type="ECO:0000313" key="1">
    <source>
        <dbReference type="EMBL" id="KAI9452826.1"/>
    </source>
</evidence>
<reference evidence="1" key="1">
    <citation type="submission" date="2021-03" db="EMBL/GenBank/DDBJ databases">
        <title>Evolutionary priming and transition to the ectomycorrhizal habit in an iconic lineage of mushroom-forming fungi: is preadaptation a requirement?</title>
        <authorList>
            <consortium name="DOE Joint Genome Institute"/>
            <person name="Looney B.P."/>
            <person name="Miyauchi S."/>
            <person name="Morin E."/>
            <person name="Drula E."/>
            <person name="Courty P.E."/>
            <person name="Chicoki N."/>
            <person name="Fauchery L."/>
            <person name="Kohler A."/>
            <person name="Kuo A."/>
            <person name="LaButti K."/>
            <person name="Pangilinan J."/>
            <person name="Lipzen A."/>
            <person name="Riley R."/>
            <person name="Andreopoulos W."/>
            <person name="He G."/>
            <person name="Johnson J."/>
            <person name="Barry K.W."/>
            <person name="Grigoriev I.V."/>
            <person name="Nagy L."/>
            <person name="Hibbett D."/>
            <person name="Henrissat B."/>
            <person name="Matheny P.B."/>
            <person name="Labbe J."/>
            <person name="Martin A.F."/>
        </authorList>
    </citation>
    <scope>NUCLEOTIDE SEQUENCE</scope>
    <source>
        <strain evidence="1">BPL698</strain>
    </source>
</reference>
<proteinExistence type="predicted"/>